<proteinExistence type="predicted"/>
<dbReference type="EMBL" id="BAABFL010000122">
    <property type="protein sequence ID" value="GAA4649153.1"/>
    <property type="molecule type" value="Genomic_DNA"/>
</dbReference>
<gene>
    <name evidence="1" type="ORF">GCM10023116_14270</name>
</gene>
<comment type="caution">
    <text evidence="1">The sequence shown here is derived from an EMBL/GenBank/DDBJ whole genome shotgun (WGS) entry which is preliminary data.</text>
</comment>
<dbReference type="InterPro" id="IPR008554">
    <property type="entry name" value="Glutaredoxin-like"/>
</dbReference>
<dbReference type="Gene3D" id="3.40.30.10">
    <property type="entry name" value="Glutaredoxin"/>
    <property type="match status" value="1"/>
</dbReference>
<dbReference type="RefSeq" id="WP_345194919.1">
    <property type="nucleotide sequence ID" value="NZ_BAABFL010000122.1"/>
</dbReference>
<evidence type="ECO:0000313" key="2">
    <source>
        <dbReference type="Proteomes" id="UP001500604"/>
    </source>
</evidence>
<sequence>MITLFLYTTECCHLCEQALDMLVNLKPAEPFALELIDIAESDQLIDQYGERIPVVQVAPDGHELGWPFDAGQALALLERAKEAL</sequence>
<dbReference type="SUPFAM" id="SSF52833">
    <property type="entry name" value="Thioredoxin-like"/>
    <property type="match status" value="1"/>
</dbReference>
<evidence type="ECO:0000313" key="1">
    <source>
        <dbReference type="EMBL" id="GAA4649153.1"/>
    </source>
</evidence>
<protein>
    <submittedName>
        <fullName evidence="1">Glutaredoxin family protein</fullName>
    </submittedName>
</protein>
<dbReference type="InterPro" id="IPR036249">
    <property type="entry name" value="Thioredoxin-like_sf"/>
</dbReference>
<organism evidence="1 2">
    <name type="scientific">Kistimonas scapharcae</name>
    <dbReference type="NCBI Taxonomy" id="1036133"/>
    <lineage>
        <taxon>Bacteria</taxon>
        <taxon>Pseudomonadati</taxon>
        <taxon>Pseudomonadota</taxon>
        <taxon>Gammaproteobacteria</taxon>
        <taxon>Oceanospirillales</taxon>
        <taxon>Endozoicomonadaceae</taxon>
        <taxon>Kistimonas</taxon>
    </lineage>
</organism>
<reference evidence="2" key="1">
    <citation type="journal article" date="2019" name="Int. J. Syst. Evol. Microbiol.">
        <title>The Global Catalogue of Microorganisms (GCM) 10K type strain sequencing project: providing services to taxonomists for standard genome sequencing and annotation.</title>
        <authorList>
            <consortium name="The Broad Institute Genomics Platform"/>
            <consortium name="The Broad Institute Genome Sequencing Center for Infectious Disease"/>
            <person name="Wu L."/>
            <person name="Ma J."/>
        </authorList>
    </citation>
    <scope>NUCLEOTIDE SEQUENCE [LARGE SCALE GENOMIC DNA]</scope>
    <source>
        <strain evidence="2">JCM 17805</strain>
    </source>
</reference>
<name>A0ABP8UYZ6_9GAMM</name>
<keyword evidence="2" id="KW-1185">Reference proteome</keyword>
<dbReference type="Pfam" id="PF05768">
    <property type="entry name" value="Glrx-like"/>
    <property type="match status" value="1"/>
</dbReference>
<accession>A0ABP8UYZ6</accession>
<dbReference type="Proteomes" id="UP001500604">
    <property type="component" value="Unassembled WGS sequence"/>
</dbReference>